<gene>
    <name evidence="2" type="ORF">AB0K40_40075</name>
</gene>
<dbReference type="SUPFAM" id="SSF53697">
    <property type="entry name" value="SIS domain"/>
    <property type="match status" value="1"/>
</dbReference>
<dbReference type="InterPro" id="IPR046348">
    <property type="entry name" value="SIS_dom_sf"/>
</dbReference>
<accession>A0ABV3HGS0</accession>
<dbReference type="RefSeq" id="WP_344213731.1">
    <property type="nucleotide sequence ID" value="NZ_BAAAMV010000009.1"/>
</dbReference>
<feature type="domain" description="SIS" evidence="1">
    <location>
        <begin position="36"/>
        <end position="192"/>
    </location>
</feature>
<dbReference type="PANTHER" id="PTHR30390:SF6">
    <property type="entry name" value="DNAA INITIATOR-ASSOCIATING PROTEIN DIAA"/>
    <property type="match status" value="1"/>
</dbReference>
<evidence type="ECO:0000259" key="1">
    <source>
        <dbReference type="PROSITE" id="PS51464"/>
    </source>
</evidence>
<proteinExistence type="predicted"/>
<name>A0ABV3HGS0_9ACTN</name>
<dbReference type="InterPro" id="IPR001347">
    <property type="entry name" value="SIS_dom"/>
</dbReference>
<comment type="caution">
    <text evidence="2">The sequence shown here is derived from an EMBL/GenBank/DDBJ whole genome shotgun (WGS) entry which is preliminary data.</text>
</comment>
<reference evidence="2 3" key="1">
    <citation type="submission" date="2024-06" db="EMBL/GenBank/DDBJ databases">
        <title>The Natural Products Discovery Center: Release of the First 8490 Sequenced Strains for Exploring Actinobacteria Biosynthetic Diversity.</title>
        <authorList>
            <person name="Kalkreuter E."/>
            <person name="Kautsar S.A."/>
            <person name="Yang D."/>
            <person name="Bader C.D."/>
            <person name="Teijaro C.N."/>
            <person name="Fluegel L."/>
            <person name="Davis C.M."/>
            <person name="Simpson J.R."/>
            <person name="Lauterbach L."/>
            <person name="Steele A.D."/>
            <person name="Gui C."/>
            <person name="Meng S."/>
            <person name="Li G."/>
            <person name="Viehrig K."/>
            <person name="Ye F."/>
            <person name="Su P."/>
            <person name="Kiefer A.F."/>
            <person name="Nichols A."/>
            <person name="Cepeda A.J."/>
            <person name="Yan W."/>
            <person name="Fan B."/>
            <person name="Jiang Y."/>
            <person name="Adhikari A."/>
            <person name="Zheng C.-J."/>
            <person name="Schuster L."/>
            <person name="Cowan T.M."/>
            <person name="Smanski M.J."/>
            <person name="Chevrette M.G."/>
            <person name="De Carvalho L.P.S."/>
            <person name="Shen B."/>
        </authorList>
    </citation>
    <scope>NUCLEOTIDE SEQUENCE [LARGE SCALE GENOMIC DNA]</scope>
    <source>
        <strain evidence="2 3">NPDC049574</strain>
    </source>
</reference>
<protein>
    <submittedName>
        <fullName evidence="2">SIS domain-containing protein</fullName>
    </submittedName>
</protein>
<dbReference type="InterPro" id="IPR050099">
    <property type="entry name" value="SIS_GmhA/DiaA_subfam"/>
</dbReference>
<dbReference type="InterPro" id="IPR035461">
    <property type="entry name" value="GmhA/DiaA"/>
</dbReference>
<organism evidence="2 3">
    <name type="scientific">Nonomuraea bangladeshensis</name>
    <dbReference type="NCBI Taxonomy" id="404385"/>
    <lineage>
        <taxon>Bacteria</taxon>
        <taxon>Bacillati</taxon>
        <taxon>Actinomycetota</taxon>
        <taxon>Actinomycetes</taxon>
        <taxon>Streptosporangiales</taxon>
        <taxon>Streptosporangiaceae</taxon>
        <taxon>Nonomuraea</taxon>
    </lineage>
</organism>
<dbReference type="CDD" id="cd05006">
    <property type="entry name" value="SIS_GmhA"/>
    <property type="match status" value="1"/>
</dbReference>
<dbReference type="EMBL" id="JBFARM010000015">
    <property type="protein sequence ID" value="MEV4291741.1"/>
    <property type="molecule type" value="Genomic_DNA"/>
</dbReference>
<evidence type="ECO:0000313" key="3">
    <source>
        <dbReference type="Proteomes" id="UP001552427"/>
    </source>
</evidence>
<dbReference type="Pfam" id="PF13580">
    <property type="entry name" value="SIS_2"/>
    <property type="match status" value="1"/>
</dbReference>
<evidence type="ECO:0000313" key="2">
    <source>
        <dbReference type="EMBL" id="MEV4291741.1"/>
    </source>
</evidence>
<dbReference type="PANTHER" id="PTHR30390">
    <property type="entry name" value="SEDOHEPTULOSE 7-PHOSPHATE ISOMERASE / DNAA INITIATOR-ASSOCIATING FACTOR FOR REPLICATION INITIATION"/>
    <property type="match status" value="1"/>
</dbReference>
<sequence>MGEAMSAVSAAFERRVGPATALGEDAERIVRACQEMAERFRGGGKLLVFGTGGSVADAQHVAVEFAHPVVMGKPALPAISLTTDMAVATGIARTQGLDGIFAAQLRLLAAPGDIALGVSADGDCAGVRNGLAAARAMGLLTVALTGGRGAPEADHVLAVRSADPLVVKEVHMTIYHVLWELVHVFHELEAVR</sequence>
<dbReference type="Gene3D" id="3.40.50.10490">
    <property type="entry name" value="Glucose-6-phosphate isomerase like protein, domain 1"/>
    <property type="match status" value="1"/>
</dbReference>
<keyword evidence="3" id="KW-1185">Reference proteome</keyword>
<dbReference type="PROSITE" id="PS51464">
    <property type="entry name" value="SIS"/>
    <property type="match status" value="1"/>
</dbReference>
<dbReference type="Proteomes" id="UP001552427">
    <property type="component" value="Unassembled WGS sequence"/>
</dbReference>